<reference evidence="3 4" key="1">
    <citation type="submission" date="2018-11" db="EMBL/GenBank/DDBJ databases">
        <authorList>
            <consortium name="Pathogen Informatics"/>
        </authorList>
    </citation>
    <scope>NUCLEOTIDE SEQUENCE [LARGE SCALE GENOMIC DNA]</scope>
    <source>
        <strain evidence="3 4">Zambia</strain>
    </source>
</reference>
<dbReference type="PANTHER" id="PTHR38681:SF1">
    <property type="entry name" value="RETROVIRUS-RELATED POL POLYPROTEIN FROM TRANSPOSON 412-LIKE PROTEIN"/>
    <property type="match status" value="1"/>
</dbReference>
<organism evidence="3 4">
    <name type="scientific">Schistosoma margrebowiei</name>
    <dbReference type="NCBI Taxonomy" id="48269"/>
    <lineage>
        <taxon>Eukaryota</taxon>
        <taxon>Metazoa</taxon>
        <taxon>Spiralia</taxon>
        <taxon>Lophotrochozoa</taxon>
        <taxon>Platyhelminthes</taxon>
        <taxon>Trematoda</taxon>
        <taxon>Digenea</taxon>
        <taxon>Strigeidida</taxon>
        <taxon>Schistosomatoidea</taxon>
        <taxon>Schistosomatidae</taxon>
        <taxon>Schistosoma</taxon>
    </lineage>
</organism>
<sequence length="376" mass="42739">MRLSGEFFTPRSSPNFGKSNYVHRLSAFMRTLSPVSTRIQHRQVALRRELSTCTRVFIRVDSVRKPLQQPYEVSFHVIARHDKTFKVDRYGRVENVRIDRLKPVHVDDSALSDNQRFNARPIKPTSGILKPSSDPTLDTSKTSFSLPGQQHASSALSTDETTVSRPDQRTTPPLTSDEIAGSQNTNETTVSRSGRRVRLHVRFRENSSTVNNRYGVGLLLYYMHATLFSFLIFFLFPELTPSTISVWFRQLQSTLAKAGLNTHALVNVLSRYFCLECSAYAWSRTFSLWSLLVHRLNVVSSYVSSVSGPHPYERNLQILDTNHSGSMPTQATNTAHRSWYRSPKTAFVGNSTINDRFPVRQSFRPTIARQPISPTI</sequence>
<gene>
    <name evidence="3" type="ORF">SMRZ_LOCUS4435</name>
</gene>
<protein>
    <submittedName>
        <fullName evidence="3">Uncharacterized protein</fullName>
    </submittedName>
</protein>
<feature type="transmembrane region" description="Helical" evidence="2">
    <location>
        <begin position="214"/>
        <end position="236"/>
    </location>
</feature>
<proteinExistence type="predicted"/>
<evidence type="ECO:0000256" key="1">
    <source>
        <dbReference type="SAM" id="MobiDB-lite"/>
    </source>
</evidence>
<keyword evidence="2" id="KW-0472">Membrane</keyword>
<accession>A0A183LKW0</accession>
<dbReference type="AlphaFoldDB" id="A0A183LKW0"/>
<dbReference type="PANTHER" id="PTHR38681">
    <property type="entry name" value="RETROVIRUS-RELATED POL POLYPROTEIN FROM TRANSPOSON 412-LIKE PROTEIN-RELATED"/>
    <property type="match status" value="1"/>
</dbReference>
<dbReference type="STRING" id="48269.A0A183LKW0"/>
<keyword evidence="4" id="KW-1185">Reference proteome</keyword>
<evidence type="ECO:0000313" key="4">
    <source>
        <dbReference type="Proteomes" id="UP000277204"/>
    </source>
</evidence>
<evidence type="ECO:0000313" key="3">
    <source>
        <dbReference type="EMBL" id="VDO61675.1"/>
    </source>
</evidence>
<feature type="compositionally biased region" description="Polar residues" evidence="1">
    <location>
        <begin position="133"/>
        <end position="174"/>
    </location>
</feature>
<dbReference type="Proteomes" id="UP000277204">
    <property type="component" value="Unassembled WGS sequence"/>
</dbReference>
<keyword evidence="2" id="KW-0812">Transmembrane</keyword>
<keyword evidence="2" id="KW-1133">Transmembrane helix</keyword>
<feature type="compositionally biased region" description="Polar residues" evidence="1">
    <location>
        <begin position="181"/>
        <end position="192"/>
    </location>
</feature>
<dbReference type="EMBL" id="UZAI01001411">
    <property type="protein sequence ID" value="VDO61675.1"/>
    <property type="molecule type" value="Genomic_DNA"/>
</dbReference>
<feature type="region of interest" description="Disordered" evidence="1">
    <location>
        <begin position="115"/>
        <end position="193"/>
    </location>
</feature>
<name>A0A183LKW0_9TREM</name>
<evidence type="ECO:0000256" key="2">
    <source>
        <dbReference type="SAM" id="Phobius"/>
    </source>
</evidence>